<accession>A0AAN7VPV0</accession>
<protein>
    <recommendedName>
        <fullName evidence="1">MADF domain-containing protein</fullName>
    </recommendedName>
</protein>
<name>A0AAN7VPV0_9COLE</name>
<comment type="caution">
    <text evidence="3">The sequence shown here is derived from an EMBL/GenBank/DDBJ whole genome shotgun (WGS) entry which is preliminary data.</text>
</comment>
<dbReference type="EMBL" id="JAVRBK010000002">
    <property type="protein sequence ID" value="KAK5648195.1"/>
    <property type="molecule type" value="Genomic_DNA"/>
</dbReference>
<dbReference type="Pfam" id="PF10545">
    <property type="entry name" value="MADF_DNA_bdg"/>
    <property type="match status" value="1"/>
</dbReference>
<sequence length="190" mass="22478">MNDGRLIDLVHSYPHLYDRKRSDFKDTRKKDNSWNEIATLLKYSVVDVQSRWKYLREKYSRERNSDNNLPSGSGAPDKKPWDYLDSLRWLDPYMQKRRFNSVTPTNTRQSSYRSHSNTESNVLLSTFKDMNKEMNTALNVFRERGVADKEDDADLFGRLVASKLRRVTKRKRKEIKKIIFTVLMDGSDSE</sequence>
<proteinExistence type="predicted"/>
<dbReference type="GO" id="GO:0006357">
    <property type="term" value="P:regulation of transcription by RNA polymerase II"/>
    <property type="evidence" value="ECO:0007669"/>
    <property type="project" value="TreeGrafter"/>
</dbReference>
<dbReference type="PANTHER" id="PTHR12243">
    <property type="entry name" value="MADF DOMAIN TRANSCRIPTION FACTOR"/>
    <property type="match status" value="1"/>
</dbReference>
<organism evidence="3 4">
    <name type="scientific">Pyrocoelia pectoralis</name>
    <dbReference type="NCBI Taxonomy" id="417401"/>
    <lineage>
        <taxon>Eukaryota</taxon>
        <taxon>Metazoa</taxon>
        <taxon>Ecdysozoa</taxon>
        <taxon>Arthropoda</taxon>
        <taxon>Hexapoda</taxon>
        <taxon>Insecta</taxon>
        <taxon>Pterygota</taxon>
        <taxon>Neoptera</taxon>
        <taxon>Endopterygota</taxon>
        <taxon>Coleoptera</taxon>
        <taxon>Polyphaga</taxon>
        <taxon>Elateriformia</taxon>
        <taxon>Elateroidea</taxon>
        <taxon>Lampyridae</taxon>
        <taxon>Lampyrinae</taxon>
        <taxon>Pyrocoelia</taxon>
    </lineage>
</organism>
<feature type="domain" description="MADF" evidence="1">
    <location>
        <begin position="5"/>
        <end position="95"/>
    </location>
</feature>
<evidence type="ECO:0000259" key="1">
    <source>
        <dbReference type="PROSITE" id="PS51029"/>
    </source>
</evidence>
<dbReference type="GO" id="GO:0005667">
    <property type="term" value="C:transcription regulator complex"/>
    <property type="evidence" value="ECO:0007669"/>
    <property type="project" value="TreeGrafter"/>
</dbReference>
<dbReference type="InterPro" id="IPR039353">
    <property type="entry name" value="TF_Adf1"/>
</dbReference>
<dbReference type="PANTHER" id="PTHR12243:SF60">
    <property type="entry name" value="SI:CH211-15D5.12-RELATED"/>
    <property type="match status" value="1"/>
</dbReference>
<evidence type="ECO:0000313" key="3">
    <source>
        <dbReference type="EMBL" id="KAK5648361.1"/>
    </source>
</evidence>
<dbReference type="EMBL" id="JAVRBK010000002">
    <property type="protein sequence ID" value="KAK5648361.1"/>
    <property type="molecule type" value="Genomic_DNA"/>
</dbReference>
<reference evidence="3" key="1">
    <citation type="submission" date="2023-06" db="EMBL/GenBank/DDBJ databases">
        <authorList>
            <person name="Fu X."/>
            <person name="Zhu X."/>
        </authorList>
    </citation>
    <scope>NUCLEOTIDE SEQUENCE</scope>
    <source>
        <strain evidence="3">XCY_ONT2</strain>
        <tissue evidence="3">Whole body</tissue>
    </source>
</reference>
<reference evidence="3 4" key="2">
    <citation type="journal article" date="2024" name="Insects">
        <title>An Improved Chromosome-Level Genome Assembly of the Firefly Pyrocoelia pectoralis.</title>
        <authorList>
            <person name="Fu X."/>
            <person name="Meyer-Rochow V.B."/>
            <person name="Ballantyne L."/>
            <person name="Zhu X."/>
        </authorList>
    </citation>
    <scope>NUCLEOTIDE SEQUENCE [LARGE SCALE GENOMIC DNA]</scope>
    <source>
        <strain evidence="3">XCY_ONT2</strain>
        <tissue evidence="2">Whole body</tissue>
    </source>
</reference>
<dbReference type="PROSITE" id="PS51029">
    <property type="entry name" value="MADF"/>
    <property type="match status" value="1"/>
</dbReference>
<dbReference type="Proteomes" id="UP001329430">
    <property type="component" value="Chromosome 2"/>
</dbReference>
<dbReference type="GO" id="GO:0005634">
    <property type="term" value="C:nucleus"/>
    <property type="evidence" value="ECO:0007669"/>
    <property type="project" value="TreeGrafter"/>
</dbReference>
<dbReference type="InterPro" id="IPR006578">
    <property type="entry name" value="MADF-dom"/>
</dbReference>
<evidence type="ECO:0000313" key="2">
    <source>
        <dbReference type="EMBL" id="KAK5648195.1"/>
    </source>
</evidence>
<dbReference type="AlphaFoldDB" id="A0AAN7VPV0"/>
<keyword evidence="4" id="KW-1185">Reference proteome</keyword>
<dbReference type="SMART" id="SM00595">
    <property type="entry name" value="MADF"/>
    <property type="match status" value="1"/>
</dbReference>
<gene>
    <name evidence="2" type="ORF">RI129_003087</name>
    <name evidence="3" type="ORF">RI129_003253</name>
</gene>
<evidence type="ECO:0000313" key="4">
    <source>
        <dbReference type="Proteomes" id="UP001329430"/>
    </source>
</evidence>